<name>A0ABY9DCE1_VITVI</name>
<dbReference type="EMBL" id="CP126662">
    <property type="protein sequence ID" value="WKA04836.1"/>
    <property type="molecule type" value="Genomic_DNA"/>
</dbReference>
<protein>
    <submittedName>
        <fullName evidence="2">Uncharacterized protein</fullName>
    </submittedName>
</protein>
<sequence length="141" mass="15567">MVSGCDSEERTIRLLQWASPETKLATVAPLSFLSTTDGISQTRDPPAAVNKTSKHSYPSQIFILNGQGQLDWSSSVKTAARMHSRQGAMASGIRPSRNKGHQDRQQQGLHLEEIPVQPRTKVRLQEKAFVYQVILVLANSA</sequence>
<accession>A0ABY9DCE1</accession>
<evidence type="ECO:0000313" key="2">
    <source>
        <dbReference type="EMBL" id="WKA04836.1"/>
    </source>
</evidence>
<organism evidence="2 3">
    <name type="scientific">Vitis vinifera</name>
    <name type="common">Grape</name>
    <dbReference type="NCBI Taxonomy" id="29760"/>
    <lineage>
        <taxon>Eukaryota</taxon>
        <taxon>Viridiplantae</taxon>
        <taxon>Streptophyta</taxon>
        <taxon>Embryophyta</taxon>
        <taxon>Tracheophyta</taxon>
        <taxon>Spermatophyta</taxon>
        <taxon>Magnoliopsida</taxon>
        <taxon>eudicotyledons</taxon>
        <taxon>Gunneridae</taxon>
        <taxon>Pentapetalae</taxon>
        <taxon>rosids</taxon>
        <taxon>Vitales</taxon>
        <taxon>Vitaceae</taxon>
        <taxon>Viteae</taxon>
        <taxon>Vitis</taxon>
    </lineage>
</organism>
<proteinExistence type="predicted"/>
<reference evidence="2 3" key="1">
    <citation type="journal article" date="2023" name="Hortic Res">
        <title>The complete reference genome for grapevine (Vitis vinifera L.) genetics and breeding.</title>
        <authorList>
            <person name="Shi X."/>
            <person name="Cao S."/>
            <person name="Wang X."/>
            <person name="Huang S."/>
            <person name="Wang Y."/>
            <person name="Liu Z."/>
            <person name="Liu W."/>
            <person name="Leng X."/>
            <person name="Peng Y."/>
            <person name="Wang N."/>
            <person name="Wang Y."/>
            <person name="Ma Z."/>
            <person name="Xu X."/>
            <person name="Zhang F."/>
            <person name="Xue H."/>
            <person name="Zhong H."/>
            <person name="Wang Y."/>
            <person name="Zhang K."/>
            <person name="Velt A."/>
            <person name="Avia K."/>
            <person name="Holtgrawe D."/>
            <person name="Grimplet J."/>
            <person name="Matus J.T."/>
            <person name="Ware D."/>
            <person name="Wu X."/>
            <person name="Wang H."/>
            <person name="Liu C."/>
            <person name="Fang Y."/>
            <person name="Rustenholz C."/>
            <person name="Cheng Z."/>
            <person name="Xiao H."/>
            <person name="Zhou Y."/>
        </authorList>
    </citation>
    <scope>NUCLEOTIDE SEQUENCE [LARGE SCALE GENOMIC DNA]</scope>
    <source>
        <strain evidence="3">cv. Pinot noir / PN40024</strain>
        <tissue evidence="2">Leaf</tissue>
    </source>
</reference>
<evidence type="ECO:0000256" key="1">
    <source>
        <dbReference type="SAM" id="MobiDB-lite"/>
    </source>
</evidence>
<dbReference type="Proteomes" id="UP001227230">
    <property type="component" value="Chromosome 15"/>
</dbReference>
<gene>
    <name evidence="2" type="ORF">VitviT2T_022836</name>
</gene>
<keyword evidence="3" id="KW-1185">Reference proteome</keyword>
<feature type="region of interest" description="Disordered" evidence="1">
    <location>
        <begin position="81"/>
        <end position="108"/>
    </location>
</feature>
<evidence type="ECO:0000313" key="3">
    <source>
        <dbReference type="Proteomes" id="UP001227230"/>
    </source>
</evidence>